<gene>
    <name evidence="3" type="ORF">SLEP1_g52104</name>
</gene>
<dbReference type="AlphaFoldDB" id="A0AAV5M6X6"/>
<dbReference type="PANTHER" id="PTHR22777:SF17">
    <property type="entry name" value="UPF0053 PROTEIN SLL0260"/>
    <property type="match status" value="1"/>
</dbReference>
<protein>
    <recommendedName>
        <fullName evidence="5">CBS domain-containing protein</fullName>
    </recommendedName>
</protein>
<comment type="caution">
    <text evidence="3">The sequence shown here is derived from an EMBL/GenBank/DDBJ whole genome shotgun (WGS) entry which is preliminary data.</text>
</comment>
<evidence type="ECO:0008006" key="5">
    <source>
        <dbReference type="Google" id="ProtNLM"/>
    </source>
</evidence>
<dbReference type="SUPFAM" id="SSF54631">
    <property type="entry name" value="CBS-domain pair"/>
    <property type="match status" value="1"/>
</dbReference>
<keyword evidence="1" id="KW-0677">Repeat</keyword>
<evidence type="ECO:0000256" key="2">
    <source>
        <dbReference type="ARBA" id="ARBA00023122"/>
    </source>
</evidence>
<dbReference type="PANTHER" id="PTHR22777">
    <property type="entry name" value="HEMOLYSIN-RELATED"/>
    <property type="match status" value="1"/>
</dbReference>
<proteinExistence type="predicted"/>
<keyword evidence="2" id="KW-0129">CBS domain</keyword>
<organism evidence="3 4">
    <name type="scientific">Rubroshorea leprosula</name>
    <dbReference type="NCBI Taxonomy" id="152421"/>
    <lineage>
        <taxon>Eukaryota</taxon>
        <taxon>Viridiplantae</taxon>
        <taxon>Streptophyta</taxon>
        <taxon>Embryophyta</taxon>
        <taxon>Tracheophyta</taxon>
        <taxon>Spermatophyta</taxon>
        <taxon>Magnoliopsida</taxon>
        <taxon>eudicotyledons</taxon>
        <taxon>Gunneridae</taxon>
        <taxon>Pentapetalae</taxon>
        <taxon>rosids</taxon>
        <taxon>malvids</taxon>
        <taxon>Malvales</taxon>
        <taxon>Dipterocarpaceae</taxon>
        <taxon>Rubroshorea</taxon>
    </lineage>
</organism>
<name>A0AAV5M6X6_9ROSI</name>
<dbReference type="Proteomes" id="UP001054252">
    <property type="component" value="Unassembled WGS sequence"/>
</dbReference>
<accession>A0AAV5M6X6</accession>
<dbReference type="Gene3D" id="3.90.1280.20">
    <property type="match status" value="1"/>
</dbReference>
<keyword evidence="4" id="KW-1185">Reference proteome</keyword>
<dbReference type="InterPro" id="IPR046342">
    <property type="entry name" value="CBS_dom_sf"/>
</dbReference>
<sequence length="65" mass="7312">MSVWNLLRQFQIRKVHMAVVLNGYGRTVGIVTLEGVVEEIVGDIFDEIDSKGSLITSSMTLMFCY</sequence>
<dbReference type="EMBL" id="BPVZ01000188">
    <property type="protein sequence ID" value="GKV44969.1"/>
    <property type="molecule type" value="Genomic_DNA"/>
</dbReference>
<evidence type="ECO:0000313" key="3">
    <source>
        <dbReference type="EMBL" id="GKV44969.1"/>
    </source>
</evidence>
<reference evidence="3 4" key="1">
    <citation type="journal article" date="2021" name="Commun. Biol.">
        <title>The genome of Shorea leprosula (Dipterocarpaceae) highlights the ecological relevance of drought in aseasonal tropical rainforests.</title>
        <authorList>
            <person name="Ng K.K.S."/>
            <person name="Kobayashi M.J."/>
            <person name="Fawcett J.A."/>
            <person name="Hatakeyama M."/>
            <person name="Paape T."/>
            <person name="Ng C.H."/>
            <person name="Ang C.C."/>
            <person name="Tnah L.H."/>
            <person name="Lee C.T."/>
            <person name="Nishiyama T."/>
            <person name="Sese J."/>
            <person name="O'Brien M.J."/>
            <person name="Copetti D."/>
            <person name="Mohd Noor M.I."/>
            <person name="Ong R.C."/>
            <person name="Putra M."/>
            <person name="Sireger I.Z."/>
            <person name="Indrioko S."/>
            <person name="Kosugi Y."/>
            <person name="Izuno A."/>
            <person name="Isagi Y."/>
            <person name="Lee S.L."/>
            <person name="Shimizu K.K."/>
        </authorList>
    </citation>
    <scope>NUCLEOTIDE SEQUENCE [LARGE SCALE GENOMIC DNA]</scope>
    <source>
        <strain evidence="3">214</strain>
    </source>
</reference>
<evidence type="ECO:0000313" key="4">
    <source>
        <dbReference type="Proteomes" id="UP001054252"/>
    </source>
</evidence>
<evidence type="ECO:0000256" key="1">
    <source>
        <dbReference type="ARBA" id="ARBA00022737"/>
    </source>
</evidence>